<dbReference type="Proteomes" id="UP001062846">
    <property type="component" value="Chromosome 5"/>
</dbReference>
<evidence type="ECO:0000313" key="2">
    <source>
        <dbReference type="Proteomes" id="UP001062846"/>
    </source>
</evidence>
<sequence>MRLFLFPVNSTLATSFNTSETKSERHWSVDALNFVQIQPLDASSPPPADAGTNSDFLFGFAFTVSTPVGTSSSAKKMGFFTFLLAIGPQASFLTLSFSFWLANSFVIRLLPYTNPRGYSSRRNFFSSHGATCRCNCKWCDELEPGANILSVTYRRCEMAMVYLLFWLICWLFHDWFSNTSIPFLRSVLQVEPKIPDDEDFFKEENTIKQQVREGTGFVDLTWSRKDIS</sequence>
<accession>A0ACC0NL72</accession>
<evidence type="ECO:0000313" key="1">
    <source>
        <dbReference type="EMBL" id="KAI8553317.1"/>
    </source>
</evidence>
<organism evidence="1 2">
    <name type="scientific">Rhododendron molle</name>
    <name type="common">Chinese azalea</name>
    <name type="synonym">Azalea mollis</name>
    <dbReference type="NCBI Taxonomy" id="49168"/>
    <lineage>
        <taxon>Eukaryota</taxon>
        <taxon>Viridiplantae</taxon>
        <taxon>Streptophyta</taxon>
        <taxon>Embryophyta</taxon>
        <taxon>Tracheophyta</taxon>
        <taxon>Spermatophyta</taxon>
        <taxon>Magnoliopsida</taxon>
        <taxon>eudicotyledons</taxon>
        <taxon>Gunneridae</taxon>
        <taxon>Pentapetalae</taxon>
        <taxon>asterids</taxon>
        <taxon>Ericales</taxon>
        <taxon>Ericaceae</taxon>
        <taxon>Ericoideae</taxon>
        <taxon>Rhodoreae</taxon>
        <taxon>Rhododendron</taxon>
    </lineage>
</organism>
<name>A0ACC0NL72_RHOML</name>
<proteinExistence type="predicted"/>
<protein>
    <submittedName>
        <fullName evidence="1">Uncharacterized protein</fullName>
    </submittedName>
</protein>
<gene>
    <name evidence="1" type="ORF">RHMOL_Rhmol05G0005700</name>
</gene>
<reference evidence="1" key="1">
    <citation type="submission" date="2022-02" db="EMBL/GenBank/DDBJ databases">
        <title>Plant Genome Project.</title>
        <authorList>
            <person name="Zhang R.-G."/>
        </authorList>
    </citation>
    <scope>NUCLEOTIDE SEQUENCE</scope>
    <source>
        <strain evidence="1">AT1</strain>
    </source>
</reference>
<dbReference type="EMBL" id="CM046392">
    <property type="protein sequence ID" value="KAI8553317.1"/>
    <property type="molecule type" value="Genomic_DNA"/>
</dbReference>
<keyword evidence="2" id="KW-1185">Reference proteome</keyword>
<comment type="caution">
    <text evidence="1">The sequence shown here is derived from an EMBL/GenBank/DDBJ whole genome shotgun (WGS) entry which is preliminary data.</text>
</comment>